<keyword evidence="1" id="KW-0472">Membrane</keyword>
<comment type="caution">
    <text evidence="2">The sequence shown here is derived from an EMBL/GenBank/DDBJ whole genome shotgun (WGS) entry which is preliminary data.</text>
</comment>
<dbReference type="EMBL" id="JAAABI010000011">
    <property type="protein sequence ID" value="NAY93427.1"/>
    <property type="molecule type" value="Genomic_DNA"/>
</dbReference>
<dbReference type="RefSeq" id="WP_166524837.1">
    <property type="nucleotide sequence ID" value="NZ_JAAABI010000011.1"/>
</dbReference>
<organism evidence="2 3">
    <name type="scientific">Flagellimonas ochracea</name>
    <dbReference type="NCBI Taxonomy" id="2696472"/>
    <lineage>
        <taxon>Bacteria</taxon>
        <taxon>Pseudomonadati</taxon>
        <taxon>Bacteroidota</taxon>
        <taxon>Flavobacteriia</taxon>
        <taxon>Flavobacteriales</taxon>
        <taxon>Flavobacteriaceae</taxon>
        <taxon>Flagellimonas</taxon>
    </lineage>
</organism>
<sequence>MPKLNRIKLLNFKERLEAYTMPYYVFVTGSSWTFYKRLDKEFIKKTQEFERFGEIEKAKEFKELKAVAIRNFRLFTWAVVLIGFLIVILTSGD</sequence>
<gene>
    <name evidence="2" type="ORF">GTQ34_16065</name>
</gene>
<keyword evidence="1" id="KW-0812">Transmembrane</keyword>
<dbReference type="Proteomes" id="UP000667650">
    <property type="component" value="Unassembled WGS sequence"/>
</dbReference>
<accession>A0A964WYX8</accession>
<name>A0A964WYX8_9FLAO</name>
<feature type="transmembrane region" description="Helical" evidence="1">
    <location>
        <begin position="74"/>
        <end position="92"/>
    </location>
</feature>
<reference evidence="2" key="1">
    <citation type="submission" date="2020-01" db="EMBL/GenBank/DDBJ databases">
        <title>Muricauda ochracea sp. nov., isolated from a tidal flat of Garorim bay in Korea.</title>
        <authorList>
            <person name="Kim D."/>
            <person name="Yoo Y."/>
            <person name="Kim J.-J."/>
        </authorList>
    </citation>
    <scope>NUCLEOTIDE SEQUENCE</scope>
    <source>
        <strain evidence="2">JGD-17</strain>
    </source>
</reference>
<keyword evidence="1" id="KW-1133">Transmembrane helix</keyword>
<evidence type="ECO:0000313" key="2">
    <source>
        <dbReference type="EMBL" id="NAY93427.1"/>
    </source>
</evidence>
<keyword evidence="3" id="KW-1185">Reference proteome</keyword>
<evidence type="ECO:0000313" key="3">
    <source>
        <dbReference type="Proteomes" id="UP000667650"/>
    </source>
</evidence>
<protein>
    <submittedName>
        <fullName evidence="2">Uncharacterized protein</fullName>
    </submittedName>
</protein>
<proteinExistence type="predicted"/>
<dbReference type="AlphaFoldDB" id="A0A964WYX8"/>
<evidence type="ECO:0000256" key="1">
    <source>
        <dbReference type="SAM" id="Phobius"/>
    </source>
</evidence>